<dbReference type="Pfam" id="PF00491">
    <property type="entry name" value="Arginase"/>
    <property type="match status" value="1"/>
</dbReference>
<reference evidence="1" key="1">
    <citation type="journal article" date="2022" name="Int. J. Syst. Evol. Microbiol.">
        <title>Prevotella lacticifex sp. nov., isolated from the rumen of cows.</title>
        <authorList>
            <person name="Shinkai T."/>
            <person name="Ikeyama N."/>
            <person name="Kumagai M."/>
            <person name="Ohmori H."/>
            <person name="Sakamoto M."/>
            <person name="Ohkuma M."/>
            <person name="Mitsumori M."/>
        </authorList>
    </citation>
    <scope>NUCLEOTIDE SEQUENCE</scope>
    <source>
        <strain evidence="1">R5076</strain>
    </source>
</reference>
<dbReference type="AlphaFoldDB" id="A0A9R1CZH4"/>
<name>A0A9R1CZH4_9BACT</name>
<keyword evidence="2" id="KW-1185">Reference proteome</keyword>
<dbReference type="InterPro" id="IPR023696">
    <property type="entry name" value="Ureohydrolase_dom_sf"/>
</dbReference>
<evidence type="ECO:0000313" key="1">
    <source>
        <dbReference type="EMBL" id="GJG60060.1"/>
    </source>
</evidence>
<comment type="caution">
    <text evidence="1">The sequence shown here is derived from an EMBL/GenBank/DDBJ whole genome shotgun (WGS) entry which is preliminary data.</text>
</comment>
<proteinExistence type="predicted"/>
<dbReference type="RefSeq" id="WP_223928420.1">
    <property type="nucleotide sequence ID" value="NZ_BPTU01000002.1"/>
</dbReference>
<dbReference type="GeneID" id="72465896"/>
<dbReference type="GO" id="GO:0046872">
    <property type="term" value="F:metal ion binding"/>
    <property type="evidence" value="ECO:0007669"/>
    <property type="project" value="InterPro"/>
</dbReference>
<dbReference type="InterPro" id="IPR006035">
    <property type="entry name" value="Ureohydrolase"/>
</dbReference>
<dbReference type="EMBL" id="BPUB01000002">
    <property type="protein sequence ID" value="GJG60060.1"/>
    <property type="molecule type" value="Genomic_DNA"/>
</dbReference>
<dbReference type="Proteomes" id="UP000825483">
    <property type="component" value="Unassembled WGS sequence"/>
</dbReference>
<protein>
    <submittedName>
        <fullName evidence="1">Arginase</fullName>
    </submittedName>
</protein>
<dbReference type="SUPFAM" id="SSF52768">
    <property type="entry name" value="Arginase/deacetylase"/>
    <property type="match status" value="1"/>
</dbReference>
<evidence type="ECO:0000313" key="2">
    <source>
        <dbReference type="Proteomes" id="UP000825483"/>
    </source>
</evidence>
<sequence>MRRIKKAPVIVMNFSGAYNMEQFADNPDFIHIDCSDISGTDCILSAAARKTITDRISGYGARGIHFIDSGDYHYMTKLWTDKIDEPFTLLLVDHHTDMQPSLVPGVLTCGDWVDSVIRQNKNLKEVLLIGTPREALKTVPENIRRKVRYVDYAEFERIVTGRHELSKGHNVYLSIDKDALNRESAVTNWDQGVIRLDELHDLVMQLLSQENVIGIDVCGEYPAMRNLFEEEKAATIDNRANEVILDAVVKAREMSLKS</sequence>
<dbReference type="Gene3D" id="3.40.800.10">
    <property type="entry name" value="Ureohydrolase domain"/>
    <property type="match status" value="1"/>
</dbReference>
<organism evidence="1 2">
    <name type="scientific">Prevotella lacticifex</name>
    <dbReference type="NCBI Taxonomy" id="2854755"/>
    <lineage>
        <taxon>Bacteria</taxon>
        <taxon>Pseudomonadati</taxon>
        <taxon>Bacteroidota</taxon>
        <taxon>Bacteroidia</taxon>
        <taxon>Bacteroidales</taxon>
        <taxon>Prevotellaceae</taxon>
        <taxon>Prevotella</taxon>
    </lineage>
</organism>
<accession>A0A9R1CZH4</accession>
<gene>
    <name evidence="1" type="ORF">PRLR5076_29110</name>
</gene>
<dbReference type="GO" id="GO:0016813">
    <property type="term" value="F:hydrolase activity, acting on carbon-nitrogen (but not peptide) bonds, in linear amidines"/>
    <property type="evidence" value="ECO:0007669"/>
    <property type="project" value="UniProtKB-ARBA"/>
</dbReference>